<feature type="active site" evidence="8">
    <location>
        <position position="90"/>
    </location>
</feature>
<dbReference type="eggNOG" id="COG0252">
    <property type="taxonomic scope" value="Bacteria"/>
</dbReference>
<dbReference type="EC" id="3.5.1.1" evidence="2"/>
<dbReference type="InterPro" id="IPR040919">
    <property type="entry name" value="Asparaginase_C"/>
</dbReference>
<dbReference type="GO" id="GO:0004067">
    <property type="term" value="F:asparaginase activity"/>
    <property type="evidence" value="ECO:0007669"/>
    <property type="project" value="UniProtKB-UniRule"/>
</dbReference>
<dbReference type="InterPro" id="IPR037152">
    <property type="entry name" value="L-asparaginase_N_sf"/>
</dbReference>
<dbReference type="PRINTS" id="PR00139">
    <property type="entry name" value="ASNGLNASE"/>
</dbReference>
<feature type="domain" description="Asparaginase/glutaminase C-terminal" evidence="10">
    <location>
        <begin position="209"/>
        <end position="323"/>
    </location>
</feature>
<dbReference type="PROSITE" id="PS00917">
    <property type="entry name" value="ASN_GLN_ASE_2"/>
    <property type="match status" value="1"/>
</dbReference>
<name>E4LAK8_9FIRM</name>
<accession>E4LAK8</accession>
<gene>
    <name evidence="11" type="ORF">HMPREF9220_0273</name>
</gene>
<dbReference type="InterPro" id="IPR020827">
    <property type="entry name" value="Asparaginase/glutaminase_AS1"/>
</dbReference>
<dbReference type="InterPro" id="IPR027473">
    <property type="entry name" value="L-asparaginase_C"/>
</dbReference>
<evidence type="ECO:0000256" key="7">
    <source>
        <dbReference type="PROSITE-ProRule" id="PRU10099"/>
    </source>
</evidence>
<dbReference type="Proteomes" id="UP000004594">
    <property type="component" value="Unassembled WGS sequence"/>
</dbReference>
<evidence type="ECO:0000256" key="6">
    <source>
        <dbReference type="PIRSR" id="PIRSR001220-2"/>
    </source>
</evidence>
<dbReference type="RefSeq" id="WP_007555239.1">
    <property type="nucleotide sequence ID" value="NZ_AENT01000030.1"/>
</dbReference>
<evidence type="ECO:0000256" key="2">
    <source>
        <dbReference type="ARBA" id="ARBA00012920"/>
    </source>
</evidence>
<dbReference type="EMBL" id="AENT01000030">
    <property type="protein sequence ID" value="EFR42189.1"/>
    <property type="molecule type" value="Genomic_DNA"/>
</dbReference>
<evidence type="ECO:0000256" key="4">
    <source>
        <dbReference type="ARBA" id="ARBA00049366"/>
    </source>
</evidence>
<dbReference type="SFLD" id="SFLDS00057">
    <property type="entry name" value="Glutaminase/Asparaginase"/>
    <property type="match status" value="1"/>
</dbReference>
<evidence type="ECO:0000256" key="5">
    <source>
        <dbReference type="PIRSR" id="PIRSR001220-1"/>
    </source>
</evidence>
<dbReference type="PROSITE" id="PS00144">
    <property type="entry name" value="ASN_GLN_ASE_1"/>
    <property type="match status" value="1"/>
</dbReference>
<evidence type="ECO:0000313" key="12">
    <source>
        <dbReference type="Proteomes" id="UP000004594"/>
    </source>
</evidence>
<evidence type="ECO:0000313" key="11">
    <source>
        <dbReference type="EMBL" id="EFR42189.1"/>
    </source>
</evidence>
<feature type="binding site" evidence="6">
    <location>
        <begin position="90"/>
        <end position="91"/>
    </location>
    <ligand>
        <name>substrate</name>
    </ligand>
</feature>
<reference evidence="11 12" key="1">
    <citation type="submission" date="2010-11" db="EMBL/GenBank/DDBJ databases">
        <authorList>
            <person name="Durkin A.S."/>
            <person name="Madupu R."/>
            <person name="Torralba M."/>
            <person name="Gillis M."/>
            <person name="Methe B."/>
            <person name="Sutton G."/>
            <person name="Nelson K.E."/>
        </authorList>
    </citation>
    <scope>NUCLEOTIDE SEQUENCE [LARGE SCALE GENOMIC DNA]</scope>
    <source>
        <strain evidence="11 12">UPII 345-E</strain>
    </source>
</reference>
<dbReference type="Pfam" id="PF17763">
    <property type="entry name" value="Asparaginase_C"/>
    <property type="match status" value="1"/>
</dbReference>
<dbReference type="InterPro" id="IPR004550">
    <property type="entry name" value="AsnASE_II"/>
</dbReference>
<comment type="caution">
    <text evidence="11">The sequence shown here is derived from an EMBL/GenBank/DDBJ whole genome shotgun (WGS) entry which is preliminary data.</text>
</comment>
<sequence>MKKHIIVITTGGTIAMKEDPVTKKLIPAVSGKDLIDAIPEIEKYAKLDIIEFSNKPSGYMTIEDMFELSKKIDELAVNKNIDGFVITHGTDTLEETAFFLSVSLQTEKPVCVTGAMKGAAEVGYDGYGNILSSIRTAACDETYGKGVLVCFNEKIYNPEDVTKTHTTCNDTFKSPEWGPIGVVYSDEIYFSRTHKRRMKIHSDSIKKDVWIIKCYSGMDGKLCKLAKENNASGVVIEGLGCGNVPPLCKDGIIELRKAGIPVVLATRVHTGLIKEEYGYDGSAMSMKEFGIILSRNLSSVKARILLALALGKTDDIEEIRKYFK</sequence>
<dbReference type="SMART" id="SM00870">
    <property type="entry name" value="Asparaginase"/>
    <property type="match status" value="1"/>
</dbReference>
<evidence type="ECO:0000259" key="10">
    <source>
        <dbReference type="Pfam" id="PF17763"/>
    </source>
</evidence>
<dbReference type="PROSITE" id="PS51732">
    <property type="entry name" value="ASN_GLN_ASE_3"/>
    <property type="match status" value="1"/>
</dbReference>
<keyword evidence="3 11" id="KW-0378">Hydrolase</keyword>
<feature type="active site" description="O-isoaspartyl threonine intermediate" evidence="5">
    <location>
        <position position="13"/>
    </location>
</feature>
<dbReference type="PANTHER" id="PTHR11707">
    <property type="entry name" value="L-ASPARAGINASE"/>
    <property type="match status" value="1"/>
</dbReference>
<comment type="similarity">
    <text evidence="1">Belongs to the asparaginase 1 family.</text>
</comment>
<dbReference type="InterPro" id="IPR027475">
    <property type="entry name" value="Asparaginase/glutaminase_AS2"/>
</dbReference>
<dbReference type="PANTHER" id="PTHR11707:SF28">
    <property type="entry name" value="60 KDA LYSOPHOSPHOLIPASE"/>
    <property type="match status" value="1"/>
</dbReference>
<dbReference type="Pfam" id="PF00710">
    <property type="entry name" value="Asparaginase"/>
    <property type="match status" value="1"/>
</dbReference>
<evidence type="ECO:0000256" key="3">
    <source>
        <dbReference type="ARBA" id="ARBA00022801"/>
    </source>
</evidence>
<dbReference type="CDD" id="cd08964">
    <property type="entry name" value="L-asparaginase_II"/>
    <property type="match status" value="1"/>
</dbReference>
<dbReference type="InterPro" id="IPR027474">
    <property type="entry name" value="L-asparaginase_N"/>
</dbReference>
<comment type="catalytic activity">
    <reaction evidence="4">
        <text>L-asparagine + H2O = L-aspartate + NH4(+)</text>
        <dbReference type="Rhea" id="RHEA:21016"/>
        <dbReference type="ChEBI" id="CHEBI:15377"/>
        <dbReference type="ChEBI" id="CHEBI:28938"/>
        <dbReference type="ChEBI" id="CHEBI:29991"/>
        <dbReference type="ChEBI" id="CHEBI:58048"/>
        <dbReference type="EC" id="3.5.1.1"/>
    </reaction>
</comment>
<dbReference type="Gene3D" id="3.40.50.1170">
    <property type="entry name" value="L-asparaginase, N-terminal domain"/>
    <property type="match status" value="1"/>
</dbReference>
<protein>
    <recommendedName>
        <fullName evidence="2">asparaginase</fullName>
        <ecNumber evidence="2">3.5.1.1</ecNumber>
    </recommendedName>
</protein>
<evidence type="ECO:0000256" key="1">
    <source>
        <dbReference type="ARBA" id="ARBA00010518"/>
    </source>
</evidence>
<dbReference type="FunFam" id="3.40.50.1170:FF:000001">
    <property type="entry name" value="L-asparaginase 2"/>
    <property type="match status" value="1"/>
</dbReference>
<dbReference type="InterPro" id="IPR006034">
    <property type="entry name" value="Asparaginase/glutaminase-like"/>
</dbReference>
<feature type="domain" description="L-asparaginase N-terminal" evidence="9">
    <location>
        <begin position="4"/>
        <end position="193"/>
    </location>
</feature>
<dbReference type="PIRSF" id="PIRSF500176">
    <property type="entry name" value="L_ASNase"/>
    <property type="match status" value="1"/>
</dbReference>
<dbReference type="PIRSF" id="PIRSF001220">
    <property type="entry name" value="L-ASNase_gatD"/>
    <property type="match status" value="1"/>
</dbReference>
<proteinExistence type="inferred from homology"/>
<dbReference type="InterPro" id="IPR036152">
    <property type="entry name" value="Asp/glu_Ase-like_sf"/>
</dbReference>
<dbReference type="Gene3D" id="3.40.50.40">
    <property type="match status" value="1"/>
</dbReference>
<organism evidence="11 12">
    <name type="scientific">Dialister micraerophilus UPII 345-E</name>
    <dbReference type="NCBI Taxonomy" id="910314"/>
    <lineage>
        <taxon>Bacteria</taxon>
        <taxon>Bacillati</taxon>
        <taxon>Bacillota</taxon>
        <taxon>Negativicutes</taxon>
        <taxon>Veillonellales</taxon>
        <taxon>Veillonellaceae</taxon>
        <taxon>Dialister</taxon>
    </lineage>
</organism>
<feature type="binding site" evidence="6">
    <location>
        <position position="57"/>
    </location>
    <ligand>
        <name>substrate</name>
    </ligand>
</feature>
<feature type="active site" evidence="7">
    <location>
        <position position="13"/>
    </location>
</feature>
<dbReference type="GO" id="GO:0006528">
    <property type="term" value="P:asparagine metabolic process"/>
    <property type="evidence" value="ECO:0007669"/>
    <property type="project" value="InterPro"/>
</dbReference>
<dbReference type="AlphaFoldDB" id="E4LAK8"/>
<dbReference type="SUPFAM" id="SSF53774">
    <property type="entry name" value="Glutaminase/Asparaginase"/>
    <property type="match status" value="1"/>
</dbReference>
<evidence type="ECO:0000256" key="8">
    <source>
        <dbReference type="PROSITE-ProRule" id="PRU10100"/>
    </source>
</evidence>
<dbReference type="OrthoDB" id="9788068at2"/>
<evidence type="ECO:0000259" key="9">
    <source>
        <dbReference type="Pfam" id="PF00710"/>
    </source>
</evidence>